<proteinExistence type="predicted"/>
<dbReference type="InterPro" id="IPR013422">
    <property type="entry name" value="CRISPR-assoc_prot_Cas5_N"/>
</dbReference>
<dbReference type="EMBL" id="FTOD01000018">
    <property type="protein sequence ID" value="SIT17665.1"/>
    <property type="molecule type" value="Genomic_DNA"/>
</dbReference>
<dbReference type="NCBIfam" id="TIGR01895">
    <property type="entry name" value="cas_Cas5t"/>
    <property type="match status" value="1"/>
</dbReference>
<evidence type="ECO:0000256" key="1">
    <source>
        <dbReference type="ARBA" id="ARBA00023118"/>
    </source>
</evidence>
<accession>A0A1N7Q497</accession>
<dbReference type="InterPro" id="IPR013337">
    <property type="entry name" value="CRISPR-assoc_prot_Cas5_Tneap"/>
</dbReference>
<name>A0A1N7Q497_9BACL</name>
<reference evidence="3" key="1">
    <citation type="submission" date="2017-01" db="EMBL/GenBank/DDBJ databases">
        <authorList>
            <person name="Varghese N."/>
            <person name="Submissions S."/>
        </authorList>
    </citation>
    <scope>NUCLEOTIDE SEQUENCE [LARGE SCALE GENOMIC DNA]</scope>
    <source>
        <strain evidence="3">DSM 45196</strain>
    </source>
</reference>
<sequence>MKVLRLRLFQETACYKKPLAFKVGETYPLPPYATVKGWAHALLGADRFIPMRISVQGCYEAKMMDYQTHYLFKKRDVDEFPLVLDGLGHKTYSYQNMTKMPLYIHLLYRVKLLMHIGAEEDVLQRLQERIEHAEEHFSLGRWEDLARVDECRLTEVRQLEDEKMLPMNAYVPRRLVTHKRHVPYLLNWKYDIHNGVRRWEKIPVGYVLAGLSLTPGQALVDDADDPVIFHDQ</sequence>
<organism evidence="2 3">
    <name type="scientific">Kroppenstedtia eburnea</name>
    <dbReference type="NCBI Taxonomy" id="714067"/>
    <lineage>
        <taxon>Bacteria</taxon>
        <taxon>Bacillati</taxon>
        <taxon>Bacillota</taxon>
        <taxon>Bacilli</taxon>
        <taxon>Bacillales</taxon>
        <taxon>Thermoactinomycetaceae</taxon>
        <taxon>Kroppenstedtia</taxon>
    </lineage>
</organism>
<dbReference type="GO" id="GO:0051607">
    <property type="term" value="P:defense response to virus"/>
    <property type="evidence" value="ECO:0007669"/>
    <property type="project" value="UniProtKB-KW"/>
</dbReference>
<dbReference type="Pfam" id="PF09704">
    <property type="entry name" value="Cas_Cas5d"/>
    <property type="match status" value="1"/>
</dbReference>
<keyword evidence="3" id="KW-1185">Reference proteome</keyword>
<dbReference type="Proteomes" id="UP000186795">
    <property type="component" value="Unassembled WGS sequence"/>
</dbReference>
<dbReference type="OrthoDB" id="9782505at2"/>
<dbReference type="RefSeq" id="WP_076526465.1">
    <property type="nucleotide sequence ID" value="NZ_CP048103.1"/>
</dbReference>
<keyword evidence="1" id="KW-0051">Antiviral defense</keyword>
<evidence type="ECO:0000313" key="2">
    <source>
        <dbReference type="EMBL" id="SIT17665.1"/>
    </source>
</evidence>
<dbReference type="InterPro" id="IPR021124">
    <property type="entry name" value="CRISPR-assoc_prot_Cas5"/>
</dbReference>
<dbReference type="NCBIfam" id="TIGR02593">
    <property type="entry name" value="CRISPR_cas5"/>
    <property type="match status" value="1"/>
</dbReference>
<dbReference type="GO" id="GO:0043571">
    <property type="term" value="P:maintenance of CRISPR repeat elements"/>
    <property type="evidence" value="ECO:0007669"/>
    <property type="project" value="InterPro"/>
</dbReference>
<evidence type="ECO:0000313" key="3">
    <source>
        <dbReference type="Proteomes" id="UP000186795"/>
    </source>
</evidence>
<dbReference type="AlphaFoldDB" id="A0A1N7Q497"/>
<gene>
    <name evidence="2" type="ORF">SAMN05421790_1185</name>
</gene>
<protein>
    <submittedName>
        <fullName evidence="2">CRISPR-associated protein Cas5t</fullName>
    </submittedName>
</protein>